<dbReference type="EMBL" id="MEIV01000051">
    <property type="protein sequence ID" value="PIT62436.1"/>
    <property type="molecule type" value="Genomic_DNA"/>
</dbReference>
<evidence type="ECO:0000313" key="2">
    <source>
        <dbReference type="EMBL" id="PIT62436.1"/>
    </source>
</evidence>
<dbReference type="RefSeq" id="WP_100116762.1">
    <property type="nucleotide sequence ID" value="NZ_MEIV01000051.1"/>
</dbReference>
<feature type="region of interest" description="Disordered" evidence="1">
    <location>
        <begin position="1"/>
        <end position="27"/>
    </location>
</feature>
<dbReference type="AlphaFoldDB" id="A0A2N9Y469"/>
<name>A0A2N9Y469_9NEIS</name>
<feature type="compositionally biased region" description="Basic and acidic residues" evidence="1">
    <location>
        <begin position="16"/>
        <end position="26"/>
    </location>
</feature>
<evidence type="ECO:0000256" key="1">
    <source>
        <dbReference type="SAM" id="MobiDB-lite"/>
    </source>
</evidence>
<accession>A0A2N9Y469</accession>
<evidence type="ECO:0000313" key="3">
    <source>
        <dbReference type="Proteomes" id="UP000231094"/>
    </source>
</evidence>
<reference evidence="2 3" key="1">
    <citation type="journal article" date="2017" name="MBio">
        <title>Type VI secretion-mediated competition in the bee gut microbiome.</title>
        <authorList>
            <person name="Steele M.I."/>
            <person name="Kwong W.K."/>
            <person name="Powell J.E."/>
            <person name="Whiteley M."/>
            <person name="Moran N.A."/>
        </authorList>
    </citation>
    <scope>NUCLEOTIDE SEQUENCE [LARGE SCALE GENOMIC DNA]</scope>
    <source>
        <strain evidence="2 3">PEB0171</strain>
    </source>
</reference>
<proteinExistence type="predicted"/>
<dbReference type="Proteomes" id="UP000231094">
    <property type="component" value="Unassembled WGS sequence"/>
</dbReference>
<sequence length="140" mass="16215">MEKDNTIKVKVSAQHDLSKEGQHNKSEPFSFSVHANHHADTDAIGQMRALKEEFQQVKKMPAQLRQRVTDSEYWCALCFQTYEQLMVFLGELKIPVCENKYIDGQLLAQKMGIELPPGEVRFRLPGYIDKDFQELAEKEK</sequence>
<gene>
    <name evidence="2" type="ORF">BHC47_04915</name>
</gene>
<protein>
    <submittedName>
        <fullName evidence="2">Uncharacterized protein</fullName>
    </submittedName>
</protein>
<organism evidence="2 3">
    <name type="scientific">Snodgrassella alvi</name>
    <dbReference type="NCBI Taxonomy" id="1196083"/>
    <lineage>
        <taxon>Bacteria</taxon>
        <taxon>Pseudomonadati</taxon>
        <taxon>Pseudomonadota</taxon>
        <taxon>Betaproteobacteria</taxon>
        <taxon>Neisseriales</taxon>
        <taxon>Neisseriaceae</taxon>
        <taxon>Snodgrassella</taxon>
    </lineage>
</organism>
<comment type="caution">
    <text evidence="2">The sequence shown here is derived from an EMBL/GenBank/DDBJ whole genome shotgun (WGS) entry which is preliminary data.</text>
</comment>